<reference evidence="6" key="1">
    <citation type="thesis" date="2020" institute="ProQuest LLC" country="789 East Eisenhower Parkway, Ann Arbor, MI, USA">
        <title>Comparative Genomics and Chromosome Evolution.</title>
        <authorList>
            <person name="Mudd A.B."/>
        </authorList>
    </citation>
    <scope>NUCLEOTIDE SEQUENCE</scope>
    <source>
        <strain evidence="6">237g6f4</strain>
        <tissue evidence="6">Blood</tissue>
    </source>
</reference>
<evidence type="ECO:0000313" key="7">
    <source>
        <dbReference type="Proteomes" id="UP000824782"/>
    </source>
</evidence>
<gene>
    <name evidence="6" type="ORF">GDO81_013232</name>
</gene>
<dbReference type="FunFam" id="1.20.5.170:FF:000002">
    <property type="entry name" value="Type I keratin KA11"/>
    <property type="match status" value="1"/>
</dbReference>
<evidence type="ECO:0000259" key="5">
    <source>
        <dbReference type="PROSITE" id="PS51842"/>
    </source>
</evidence>
<feature type="coiled-coil region" evidence="4">
    <location>
        <begin position="224"/>
        <end position="311"/>
    </location>
</feature>
<evidence type="ECO:0000256" key="2">
    <source>
        <dbReference type="ARBA" id="ARBA00023054"/>
    </source>
</evidence>
<dbReference type="SMART" id="SM01391">
    <property type="entry name" value="Filament"/>
    <property type="match status" value="1"/>
</dbReference>
<evidence type="ECO:0000256" key="4">
    <source>
        <dbReference type="SAM" id="Coils"/>
    </source>
</evidence>
<organism evidence="6 7">
    <name type="scientific">Engystomops pustulosus</name>
    <name type="common">Tungara frog</name>
    <name type="synonym">Physalaemus pustulosus</name>
    <dbReference type="NCBI Taxonomy" id="76066"/>
    <lineage>
        <taxon>Eukaryota</taxon>
        <taxon>Metazoa</taxon>
        <taxon>Chordata</taxon>
        <taxon>Craniata</taxon>
        <taxon>Vertebrata</taxon>
        <taxon>Euteleostomi</taxon>
        <taxon>Amphibia</taxon>
        <taxon>Batrachia</taxon>
        <taxon>Anura</taxon>
        <taxon>Neobatrachia</taxon>
        <taxon>Hyloidea</taxon>
        <taxon>Leptodactylidae</taxon>
        <taxon>Leiuperinae</taxon>
        <taxon>Engystomops</taxon>
    </lineage>
</organism>
<evidence type="ECO:0000256" key="3">
    <source>
        <dbReference type="RuleBase" id="RU000685"/>
    </source>
</evidence>
<dbReference type="InterPro" id="IPR018039">
    <property type="entry name" value="IF_conserved"/>
</dbReference>
<dbReference type="PANTHER" id="PTHR23239:SF377">
    <property type="entry name" value="KERATIN 34"/>
    <property type="match status" value="1"/>
</dbReference>
<sequence length="344" mass="39752">INHGWKNTGLLNINEKETLQHLNQRLSSYLERVRSLEQENAFLESKICDWYANNAPSSLPDFSQYFRNIQELQNMILSTTIENARLERQIDNAQQTANSLRTRYQMEINLRNSIEGDIAELSRALNEFNIAGQDLERQVQCLQEELFQVKSNHAGEVNFLQQQLGARVNVEMNAAPSVDLNQVLSEIRDEYENLMDRNLMEVENMFLTRSAELNQEVSFGAEQLQSNTNEIIDLKRSVQALEIELQSEISLNNALESTLAETEATFGAQLAQLQCLIDNIEAQLSQIRSDLERQNYEYQLLMDQKNHLEMEISTYKYLLEGLDTHVPAHHFPGAKHVFHHHMKC</sequence>
<dbReference type="Gene3D" id="1.20.5.1160">
    <property type="entry name" value="Vasodilator-stimulated phosphoprotein"/>
    <property type="match status" value="1"/>
</dbReference>
<feature type="domain" description="IF rod" evidence="5">
    <location>
        <begin position="15"/>
        <end position="326"/>
    </location>
</feature>
<dbReference type="Gene3D" id="1.20.5.500">
    <property type="entry name" value="Single helix bin"/>
    <property type="match status" value="1"/>
</dbReference>
<dbReference type="GO" id="GO:0005198">
    <property type="term" value="F:structural molecule activity"/>
    <property type="evidence" value="ECO:0007669"/>
    <property type="project" value="InterPro"/>
</dbReference>
<comment type="caution">
    <text evidence="6">The sequence shown here is derived from an EMBL/GenBank/DDBJ whole genome shotgun (WGS) entry which is preliminary data.</text>
</comment>
<evidence type="ECO:0000313" key="6">
    <source>
        <dbReference type="EMBL" id="KAG8566406.1"/>
    </source>
</evidence>
<accession>A0AAV7B3E1</accession>
<dbReference type="Proteomes" id="UP000824782">
    <property type="component" value="Unassembled WGS sequence"/>
</dbReference>
<dbReference type="EMBL" id="WNYA01000006">
    <property type="protein sequence ID" value="KAG8566406.1"/>
    <property type="molecule type" value="Genomic_DNA"/>
</dbReference>
<feature type="coiled-coil region" evidence="4">
    <location>
        <begin position="19"/>
        <end position="152"/>
    </location>
</feature>
<keyword evidence="7" id="KW-1185">Reference proteome</keyword>
<feature type="non-terminal residue" evidence="6">
    <location>
        <position position="1"/>
    </location>
</feature>
<name>A0AAV7B3E1_ENGPU</name>
<comment type="similarity">
    <text evidence="3">Belongs to the intermediate filament family.</text>
</comment>
<dbReference type="GO" id="GO:0030855">
    <property type="term" value="P:epithelial cell differentiation"/>
    <property type="evidence" value="ECO:0007669"/>
    <property type="project" value="TreeGrafter"/>
</dbReference>
<keyword evidence="1 3" id="KW-0403">Intermediate filament</keyword>
<keyword evidence="2 4" id="KW-0175">Coiled coil</keyword>
<dbReference type="InterPro" id="IPR002957">
    <property type="entry name" value="Keratin_I"/>
</dbReference>
<dbReference type="PANTHER" id="PTHR23239">
    <property type="entry name" value="INTERMEDIATE FILAMENT"/>
    <property type="match status" value="1"/>
</dbReference>
<dbReference type="GO" id="GO:0045109">
    <property type="term" value="P:intermediate filament organization"/>
    <property type="evidence" value="ECO:0007669"/>
    <property type="project" value="TreeGrafter"/>
</dbReference>
<proteinExistence type="inferred from homology"/>
<dbReference type="InterPro" id="IPR039008">
    <property type="entry name" value="IF_rod_dom"/>
</dbReference>
<dbReference type="PROSITE" id="PS00226">
    <property type="entry name" value="IF_ROD_1"/>
    <property type="match status" value="1"/>
</dbReference>
<dbReference type="GO" id="GO:0005882">
    <property type="term" value="C:intermediate filament"/>
    <property type="evidence" value="ECO:0007669"/>
    <property type="project" value="UniProtKB-KW"/>
</dbReference>
<protein>
    <recommendedName>
        <fullName evidence="5">IF rod domain-containing protein</fullName>
    </recommendedName>
</protein>
<dbReference type="Gene3D" id="1.20.5.170">
    <property type="match status" value="1"/>
</dbReference>
<dbReference type="PRINTS" id="PR01248">
    <property type="entry name" value="TYPE1KERATIN"/>
</dbReference>
<dbReference type="SUPFAM" id="SSF64593">
    <property type="entry name" value="Intermediate filament protein, coiled coil region"/>
    <property type="match status" value="2"/>
</dbReference>
<dbReference type="AlphaFoldDB" id="A0AAV7B3E1"/>
<dbReference type="PROSITE" id="PS51842">
    <property type="entry name" value="IF_ROD_2"/>
    <property type="match status" value="1"/>
</dbReference>
<dbReference type="Pfam" id="PF00038">
    <property type="entry name" value="Filament"/>
    <property type="match status" value="1"/>
</dbReference>
<evidence type="ECO:0000256" key="1">
    <source>
        <dbReference type="ARBA" id="ARBA00022754"/>
    </source>
</evidence>